<evidence type="ECO:0000313" key="3">
    <source>
        <dbReference type="EMBL" id="RUL89136.1"/>
    </source>
</evidence>
<reference evidence="3 4" key="1">
    <citation type="submission" date="2018-12" db="EMBL/GenBank/DDBJ databases">
        <authorList>
            <person name="Toschakov S.V."/>
        </authorList>
    </citation>
    <scope>NUCLEOTIDE SEQUENCE [LARGE SCALE GENOMIC DNA]</scope>
    <source>
        <strain evidence="3 4">GM2012</strain>
    </source>
</reference>
<keyword evidence="1" id="KW-0547">Nucleotide-binding</keyword>
<dbReference type="PANTHER" id="PTHR21621:SF0">
    <property type="entry name" value="BETA-CITRYLGLUTAMATE SYNTHASE B-RELATED"/>
    <property type="match status" value="1"/>
</dbReference>
<dbReference type="SUPFAM" id="SSF56059">
    <property type="entry name" value="Glutathione synthetase ATP-binding domain-like"/>
    <property type="match status" value="1"/>
</dbReference>
<dbReference type="Pfam" id="PF14401">
    <property type="entry name" value="RLAN"/>
    <property type="match status" value="1"/>
</dbReference>
<dbReference type="InterPro" id="IPR025839">
    <property type="entry name" value="RLAN_dom"/>
</dbReference>
<keyword evidence="1" id="KW-0067">ATP-binding</keyword>
<dbReference type="InterPro" id="IPR013651">
    <property type="entry name" value="ATP-grasp_RimK-type"/>
</dbReference>
<dbReference type="GO" id="GO:0005737">
    <property type="term" value="C:cytoplasm"/>
    <property type="evidence" value="ECO:0007669"/>
    <property type="project" value="TreeGrafter"/>
</dbReference>
<accession>A0A432MPY0</accession>
<dbReference type="PANTHER" id="PTHR21621">
    <property type="entry name" value="RIBOSOMAL PROTEIN S6 MODIFICATION PROTEIN"/>
    <property type="match status" value="1"/>
</dbReference>
<dbReference type="InterPro" id="IPR013815">
    <property type="entry name" value="ATP_grasp_subdomain_1"/>
</dbReference>
<dbReference type="RefSeq" id="WP_126723871.1">
    <property type="nucleotide sequence ID" value="NZ_RYZH01000004.1"/>
</dbReference>
<dbReference type="EMBL" id="RYZH01000004">
    <property type="protein sequence ID" value="RUL89136.1"/>
    <property type="molecule type" value="Genomic_DNA"/>
</dbReference>
<dbReference type="Gene3D" id="3.30.470.20">
    <property type="entry name" value="ATP-grasp fold, B domain"/>
    <property type="match status" value="1"/>
</dbReference>
<dbReference type="Pfam" id="PF08443">
    <property type="entry name" value="RimK"/>
    <property type="match status" value="1"/>
</dbReference>
<evidence type="ECO:0000256" key="1">
    <source>
        <dbReference type="PROSITE-ProRule" id="PRU00409"/>
    </source>
</evidence>
<gene>
    <name evidence="3" type="ORF">TsocGM_03185</name>
</gene>
<dbReference type="Proteomes" id="UP000280296">
    <property type="component" value="Unassembled WGS sequence"/>
</dbReference>
<dbReference type="GO" id="GO:0046872">
    <property type="term" value="F:metal ion binding"/>
    <property type="evidence" value="ECO:0007669"/>
    <property type="project" value="InterPro"/>
</dbReference>
<dbReference type="GO" id="GO:0005524">
    <property type="term" value="F:ATP binding"/>
    <property type="evidence" value="ECO:0007669"/>
    <property type="project" value="UniProtKB-UniRule"/>
</dbReference>
<reference evidence="3 4" key="2">
    <citation type="submission" date="2019-01" db="EMBL/GenBank/DDBJ databases">
        <title>Tautonia sociabilis, a novel thermotolerant planctomycete of Isosphaeraceae family, isolated from a 4000 m deep subterranean habitat.</title>
        <authorList>
            <person name="Kovaleva O.L."/>
            <person name="Elcheninov A.G."/>
            <person name="Van Heerden E."/>
            <person name="Toshchakov S.V."/>
            <person name="Novikov A."/>
            <person name="Bonch-Osmolovskaya E.A."/>
            <person name="Kublanov I.V."/>
        </authorList>
    </citation>
    <scope>NUCLEOTIDE SEQUENCE [LARGE SCALE GENOMIC DNA]</scope>
    <source>
        <strain evidence="3 4">GM2012</strain>
    </source>
</reference>
<feature type="domain" description="ATP-grasp" evidence="2">
    <location>
        <begin position="287"/>
        <end position="481"/>
    </location>
</feature>
<name>A0A432MPY0_9BACT</name>
<dbReference type="PROSITE" id="PS50975">
    <property type="entry name" value="ATP_GRASP"/>
    <property type="match status" value="1"/>
</dbReference>
<dbReference type="Gene3D" id="3.30.1490.20">
    <property type="entry name" value="ATP-grasp fold, A domain"/>
    <property type="match status" value="1"/>
</dbReference>
<protein>
    <submittedName>
        <fullName evidence="3">ATP-grasp domain-containing protein</fullName>
    </submittedName>
</protein>
<dbReference type="GO" id="GO:0018169">
    <property type="term" value="F:ribosomal S6-glutamic acid ligase activity"/>
    <property type="evidence" value="ECO:0007669"/>
    <property type="project" value="TreeGrafter"/>
</dbReference>
<sequence length="494" mass="55879">MPTLIVTDDAKDWPSELPEAEVVDAWSYLTAPRFAALRGARLYNLCKSYRYQSAGYYVSLLAEARGHRPLPSITTIQDMRSPAMIRLMGDELEERIRKDLHPLQSGAFTLSVYFGRNMAKRYDTLSRYLFDSFRAPMLRAQFKRLDGKWQLRGVAAIGASEVPEAHWPFVAEAAREFFAGRRGAVRRRAASRYDVAILRNPAEAEPPSDDKALQKFAKAAEAVGLAVEVIGPDDYGRIAEFDALFIRETTAPNHHTYRFSRRAAGEGLVVIDDPESIVRCSNKVYLAELLSHHHIPAPKTLVAHEENVDQVLERIGLPCVLKQPDSSFSRGVLKVETADELRDELARFWKESDLVVAQEYLPTTFDWRIGILDGQPLFACKYFMARKHWQIIKRDAEGRSSYGKFETLPVELAPRKAVRIATRAAELIGDGLYGVDVKQSGDQFYVIEVNDNPNIESGVEDAILRDELYRRLADVFLRRIERRKAGYGGGTNRP</sequence>
<comment type="caution">
    <text evidence="3">The sequence shown here is derived from an EMBL/GenBank/DDBJ whole genome shotgun (WGS) entry which is preliminary data.</text>
</comment>
<dbReference type="OrthoDB" id="9800957at2"/>
<dbReference type="AlphaFoldDB" id="A0A432MPY0"/>
<proteinExistence type="predicted"/>
<keyword evidence="4" id="KW-1185">Reference proteome</keyword>
<organism evidence="3 4">
    <name type="scientific">Tautonia sociabilis</name>
    <dbReference type="NCBI Taxonomy" id="2080755"/>
    <lineage>
        <taxon>Bacteria</taxon>
        <taxon>Pseudomonadati</taxon>
        <taxon>Planctomycetota</taxon>
        <taxon>Planctomycetia</taxon>
        <taxon>Isosphaerales</taxon>
        <taxon>Isosphaeraceae</taxon>
        <taxon>Tautonia</taxon>
    </lineage>
</organism>
<dbReference type="InterPro" id="IPR011761">
    <property type="entry name" value="ATP-grasp"/>
</dbReference>
<dbReference type="GO" id="GO:0009432">
    <property type="term" value="P:SOS response"/>
    <property type="evidence" value="ECO:0007669"/>
    <property type="project" value="TreeGrafter"/>
</dbReference>
<evidence type="ECO:0000313" key="4">
    <source>
        <dbReference type="Proteomes" id="UP000280296"/>
    </source>
</evidence>
<evidence type="ECO:0000259" key="2">
    <source>
        <dbReference type="PROSITE" id="PS50975"/>
    </source>
</evidence>